<evidence type="ECO:0000256" key="5">
    <source>
        <dbReference type="ARBA" id="ARBA00023002"/>
    </source>
</evidence>
<reference evidence="9" key="2">
    <citation type="submission" date="2020-08" db="EMBL/GenBank/DDBJ databases">
        <title>Plant Genome Project.</title>
        <authorList>
            <person name="Zhang R.-G."/>
        </authorList>
    </citation>
    <scope>NUCLEOTIDE SEQUENCE</scope>
    <source>
        <strain evidence="9">Huo1</strain>
        <tissue evidence="9">Leaf</tissue>
    </source>
</reference>
<evidence type="ECO:0000256" key="1">
    <source>
        <dbReference type="ARBA" id="ARBA00001973"/>
    </source>
</evidence>
<evidence type="ECO:0000313" key="10">
    <source>
        <dbReference type="Proteomes" id="UP000298416"/>
    </source>
</evidence>
<feature type="domain" description="Tyrosinase copper-binding" evidence="8">
    <location>
        <begin position="120"/>
        <end position="131"/>
    </location>
</feature>
<keyword evidence="6" id="KW-0186">Copper</keyword>
<dbReference type="InterPro" id="IPR008922">
    <property type="entry name" value="Di-copper_centre_dom_sf"/>
</dbReference>
<keyword evidence="3" id="KW-0479">Metal-binding</keyword>
<comment type="similarity">
    <text evidence="2">Belongs to the tyrosinase family.</text>
</comment>
<comment type="caution">
    <text evidence="9">The sequence shown here is derived from an EMBL/GenBank/DDBJ whole genome shotgun (WGS) entry which is preliminary data.</text>
</comment>
<evidence type="ECO:0000256" key="6">
    <source>
        <dbReference type="ARBA" id="ARBA00023008"/>
    </source>
</evidence>
<dbReference type="Pfam" id="PF12142">
    <property type="entry name" value="PPO1_DWL"/>
    <property type="match status" value="1"/>
</dbReference>
<reference evidence="9" key="1">
    <citation type="submission" date="2018-01" db="EMBL/GenBank/DDBJ databases">
        <authorList>
            <person name="Mao J.F."/>
        </authorList>
    </citation>
    <scope>NUCLEOTIDE SEQUENCE</scope>
    <source>
        <strain evidence="9">Huo1</strain>
        <tissue evidence="9">Leaf</tissue>
    </source>
</reference>
<comment type="cofactor">
    <cofactor evidence="1">
        <name>Cu(2+)</name>
        <dbReference type="ChEBI" id="CHEBI:29036"/>
    </cofactor>
</comment>
<proteinExistence type="inferred from homology"/>
<dbReference type="Proteomes" id="UP000298416">
    <property type="component" value="Unassembled WGS sequence"/>
</dbReference>
<dbReference type="Pfam" id="PF12143">
    <property type="entry name" value="PPO1_KFDV"/>
    <property type="match status" value="1"/>
</dbReference>
<name>A0A8X8VVM3_SALSN</name>
<dbReference type="PRINTS" id="PR00092">
    <property type="entry name" value="TYROSINASE"/>
</dbReference>
<keyword evidence="10" id="KW-1185">Reference proteome</keyword>
<evidence type="ECO:0000256" key="2">
    <source>
        <dbReference type="ARBA" id="ARBA00009928"/>
    </source>
</evidence>
<organism evidence="9">
    <name type="scientific">Salvia splendens</name>
    <name type="common">Scarlet sage</name>
    <dbReference type="NCBI Taxonomy" id="180675"/>
    <lineage>
        <taxon>Eukaryota</taxon>
        <taxon>Viridiplantae</taxon>
        <taxon>Streptophyta</taxon>
        <taxon>Embryophyta</taxon>
        <taxon>Tracheophyta</taxon>
        <taxon>Spermatophyta</taxon>
        <taxon>Magnoliopsida</taxon>
        <taxon>eudicotyledons</taxon>
        <taxon>Gunneridae</taxon>
        <taxon>Pentapetalae</taxon>
        <taxon>asterids</taxon>
        <taxon>lamiids</taxon>
        <taxon>Lamiales</taxon>
        <taxon>Lamiaceae</taxon>
        <taxon>Nepetoideae</taxon>
        <taxon>Mentheae</taxon>
        <taxon>Salviinae</taxon>
        <taxon>Salvia</taxon>
        <taxon>Salvia subgen. Calosphace</taxon>
        <taxon>core Calosphace</taxon>
    </lineage>
</organism>
<evidence type="ECO:0000256" key="7">
    <source>
        <dbReference type="ARBA" id="ARBA00023157"/>
    </source>
</evidence>
<evidence type="ECO:0000259" key="8">
    <source>
        <dbReference type="PROSITE" id="PS00498"/>
    </source>
</evidence>
<keyword evidence="5" id="KW-0560">Oxidoreductase</keyword>
<dbReference type="PROSITE" id="PS00498">
    <property type="entry name" value="TYROSINASE_2"/>
    <property type="match status" value="1"/>
</dbReference>
<dbReference type="InterPro" id="IPR002227">
    <property type="entry name" value="Tyrosinase_Cu-bd"/>
</dbReference>
<dbReference type="InterPro" id="IPR050316">
    <property type="entry name" value="Tyrosinase/Hemocyanin"/>
</dbReference>
<dbReference type="Pfam" id="PF00264">
    <property type="entry name" value="Tyrosinase"/>
    <property type="match status" value="1"/>
</dbReference>
<evidence type="ECO:0000256" key="4">
    <source>
        <dbReference type="ARBA" id="ARBA00022784"/>
    </source>
</evidence>
<dbReference type="InterPro" id="IPR022740">
    <property type="entry name" value="Polyphenol_oxidase_C"/>
</dbReference>
<dbReference type="OrthoDB" id="6132182at2759"/>
<protein>
    <recommendedName>
        <fullName evidence="8">Tyrosinase copper-binding domain-containing protein</fullName>
    </recommendedName>
</protein>
<dbReference type="PANTHER" id="PTHR11474">
    <property type="entry name" value="TYROSINASE FAMILY MEMBER"/>
    <property type="match status" value="1"/>
</dbReference>
<evidence type="ECO:0000256" key="3">
    <source>
        <dbReference type="ARBA" id="ARBA00022723"/>
    </source>
</evidence>
<dbReference type="SUPFAM" id="SSF48056">
    <property type="entry name" value="Di-copper centre-containing domain"/>
    <property type="match status" value="1"/>
</dbReference>
<dbReference type="GO" id="GO:0046872">
    <property type="term" value="F:metal ion binding"/>
    <property type="evidence" value="ECO:0007669"/>
    <property type="project" value="UniProtKB-KW"/>
</dbReference>
<dbReference type="AlphaFoldDB" id="A0A8X8VVM3"/>
<dbReference type="Gene3D" id="1.10.1280.10">
    <property type="entry name" value="Di-copper center containing domain from catechol oxidase"/>
    <property type="match status" value="1"/>
</dbReference>
<dbReference type="EMBL" id="PNBA02000707">
    <property type="protein sequence ID" value="KAG6383169.1"/>
    <property type="molecule type" value="Genomic_DNA"/>
</dbReference>
<dbReference type="GO" id="GO:0004097">
    <property type="term" value="F:catechol oxidase activity"/>
    <property type="evidence" value="ECO:0007669"/>
    <property type="project" value="InterPro"/>
</dbReference>
<sequence>MVMPKMFSVPDTPAYDVNRNQNHIPRGSNPVVDLSLNSTLTDPIQIINNNLTIMYNEMIGGAASAIDFMGQPYREGDEPHGFSSGGSSERGSHTAIHVWVGDPNNEYHEDMGNFYSSGRDPLFYCHHANVDRMWTIWKDLPASYSKEFTDPDFLNSAFMFYDEEKNLVRITVVDALDHKKMGYEYEHSHIPWIDYRPQQKLVPANFESLSKKAQTAKKLFPLKALNNTVRVIVPKPAKGKADETLVVENIVTDNTKLVKFDGFINDEDDKPEEVDRAEYAGSYTQLPHRVKAKQSTGNLYLNLKELYENINIADDDDSVVVTINGDAVNINGIKIIPRVN</sequence>
<gene>
    <name evidence="9" type="ORF">SASPL_157085</name>
</gene>
<dbReference type="InterPro" id="IPR022739">
    <property type="entry name" value="Polyphenol_oxidase_cen"/>
</dbReference>
<evidence type="ECO:0000313" key="9">
    <source>
        <dbReference type="EMBL" id="KAG6383169.1"/>
    </source>
</evidence>
<dbReference type="PANTHER" id="PTHR11474:SF123">
    <property type="entry name" value="CATECHOL OXIDASE"/>
    <property type="match status" value="1"/>
</dbReference>
<keyword evidence="4" id="KW-0883">Thioether bond</keyword>
<accession>A0A8X8VVM3</accession>
<keyword evidence="7" id="KW-1015">Disulfide bond</keyword>